<organism evidence="2 3">
    <name type="scientific">Kribbella albertanoniae</name>
    <dbReference type="NCBI Taxonomy" id="1266829"/>
    <lineage>
        <taxon>Bacteria</taxon>
        <taxon>Bacillati</taxon>
        <taxon>Actinomycetota</taxon>
        <taxon>Actinomycetes</taxon>
        <taxon>Propionibacteriales</taxon>
        <taxon>Kribbellaceae</taxon>
        <taxon>Kribbella</taxon>
    </lineage>
</organism>
<protein>
    <submittedName>
        <fullName evidence="2">VCBS repeat-containing protein</fullName>
    </submittedName>
</protein>
<dbReference type="AlphaFoldDB" id="A0A4R4Q6V3"/>
<evidence type="ECO:0000256" key="1">
    <source>
        <dbReference type="ARBA" id="ARBA00022729"/>
    </source>
</evidence>
<dbReference type="InterPro" id="IPR013517">
    <property type="entry name" value="FG-GAP"/>
</dbReference>
<comment type="caution">
    <text evidence="2">The sequence shown here is derived from an EMBL/GenBank/DDBJ whole genome shotgun (WGS) entry which is preliminary data.</text>
</comment>
<keyword evidence="3" id="KW-1185">Reference proteome</keyword>
<name>A0A4R4Q6V3_9ACTN</name>
<sequence length="258" mass="27322">MIDVTGDGWADMVIRRGGRLFVYPHNRQPGSNPWTTSYDTNTTEWDIVRVMFLADATGTGKADLVTIRNDQTLHVYPHNGLTGNAAGWKPPYATGLTGWDIADWIGIGDLTGDGKPDLVARFRDGSMWTYPHNGKAGTAANWTGPFSVGVNWNSATALLVGDVTGDGRADLVARDGSGNLTIHVTATGAQIGAGSGWGLANVMLLQDVTGDGRLDITVRDSSGAAWVYPHSGATTSNPWTVTRYSAGGGWQDASLMAL</sequence>
<dbReference type="Pfam" id="PF13517">
    <property type="entry name" value="FG-GAP_3"/>
    <property type="match status" value="1"/>
</dbReference>
<dbReference type="Gene3D" id="2.130.10.130">
    <property type="entry name" value="Integrin alpha, N-terminal"/>
    <property type="match status" value="1"/>
</dbReference>
<dbReference type="OrthoDB" id="99430at2"/>
<dbReference type="RefSeq" id="WP_132406219.1">
    <property type="nucleotide sequence ID" value="NZ_SMKA01000043.1"/>
</dbReference>
<evidence type="ECO:0000313" key="3">
    <source>
        <dbReference type="Proteomes" id="UP000295075"/>
    </source>
</evidence>
<accession>A0A4R4Q6V3</accession>
<dbReference type="EMBL" id="SMKA01000043">
    <property type="protein sequence ID" value="TDC30613.1"/>
    <property type="molecule type" value="Genomic_DNA"/>
</dbReference>
<dbReference type="PANTHER" id="PTHR44103:SF1">
    <property type="entry name" value="PROPROTEIN CONVERTASE P"/>
    <property type="match status" value="1"/>
</dbReference>
<reference evidence="2 3" key="1">
    <citation type="submission" date="2019-03" db="EMBL/GenBank/DDBJ databases">
        <title>Draft genome sequences of novel Actinobacteria.</title>
        <authorList>
            <person name="Sahin N."/>
            <person name="Ay H."/>
            <person name="Saygin H."/>
        </authorList>
    </citation>
    <scope>NUCLEOTIDE SEQUENCE [LARGE SCALE GENOMIC DNA]</scope>
    <source>
        <strain evidence="2 3">JCM 30547</strain>
    </source>
</reference>
<gene>
    <name evidence="2" type="ORF">E1261_12980</name>
</gene>
<dbReference type="InterPro" id="IPR028994">
    <property type="entry name" value="Integrin_alpha_N"/>
</dbReference>
<dbReference type="SUPFAM" id="SSF69318">
    <property type="entry name" value="Integrin alpha N-terminal domain"/>
    <property type="match status" value="1"/>
</dbReference>
<evidence type="ECO:0000313" key="2">
    <source>
        <dbReference type="EMBL" id="TDC30613.1"/>
    </source>
</evidence>
<proteinExistence type="predicted"/>
<dbReference type="PANTHER" id="PTHR44103">
    <property type="entry name" value="PROPROTEIN CONVERTASE P"/>
    <property type="match status" value="1"/>
</dbReference>
<keyword evidence="1" id="KW-0732">Signal</keyword>
<dbReference type="Proteomes" id="UP000295075">
    <property type="component" value="Unassembled WGS sequence"/>
</dbReference>